<keyword evidence="2" id="KW-1185">Reference proteome</keyword>
<gene>
    <name evidence="1" type="ORF">I4F81_001811</name>
</gene>
<evidence type="ECO:0000313" key="2">
    <source>
        <dbReference type="Proteomes" id="UP000798662"/>
    </source>
</evidence>
<dbReference type="EMBL" id="CM020618">
    <property type="protein sequence ID" value="KAK1859214.1"/>
    <property type="molecule type" value="Genomic_DNA"/>
</dbReference>
<name>A0ACC3BMN8_PYRYE</name>
<accession>A0ACC3BMN8</accession>
<comment type="caution">
    <text evidence="1">The sequence shown here is derived from an EMBL/GenBank/DDBJ whole genome shotgun (WGS) entry which is preliminary data.</text>
</comment>
<reference evidence="1" key="1">
    <citation type="submission" date="2019-11" db="EMBL/GenBank/DDBJ databases">
        <title>Nori genome reveals adaptations in red seaweeds to the harsh intertidal environment.</title>
        <authorList>
            <person name="Wang D."/>
            <person name="Mao Y."/>
        </authorList>
    </citation>
    <scope>NUCLEOTIDE SEQUENCE</scope>
    <source>
        <tissue evidence="1">Gametophyte</tissue>
    </source>
</reference>
<organism evidence="1 2">
    <name type="scientific">Pyropia yezoensis</name>
    <name type="common">Susabi-nori</name>
    <name type="synonym">Porphyra yezoensis</name>
    <dbReference type="NCBI Taxonomy" id="2788"/>
    <lineage>
        <taxon>Eukaryota</taxon>
        <taxon>Rhodophyta</taxon>
        <taxon>Bangiophyceae</taxon>
        <taxon>Bangiales</taxon>
        <taxon>Bangiaceae</taxon>
        <taxon>Pyropia</taxon>
    </lineage>
</organism>
<sequence>MGAPPMGTMLAAAAAGRRGMAAAASAITPIPPGAPLFPRPTGLLARLKGAMGAAAKPLPPSYRVDPELLVETPTEVTILPNGVRVATQKRPTGSASVGVFVDAGARFEPVPGIAHIAHRLVAPGAFGSPPQALADLGVVFEADATREMTSVLARGRSADTAAMIKGLTANLASPDVSEAAVEAAKEAATTAAAACPPTPDEEVMDNLHAWGFQGTTLARPVVPQAAEGGVAGVLAGDVSAYVANHFQPHRLVVAAAGEVDHRAAVAAVTDSLGGLSGDKAGTSSVDAVKANPAFMTGSDIRVRDDFQRTAQFAVAFESCGAAHPDAPGFLVLQALMGEWHAASTTGADVSNRLANGLHALPNAVRFSTFNLSYTDTGLFGIHCMGTPPNLDDVAYHVMHELVRPAYKVSPAALAAAKVALTTRVLGAHHTTADTVRVIGNELHMFGRKMPIAEWVARLDAVDAPVIHRLVNKYIYDREIAVSAMHNTYTLPDLTWLRRRTFHNTV</sequence>
<proteinExistence type="predicted"/>
<evidence type="ECO:0000313" key="1">
    <source>
        <dbReference type="EMBL" id="KAK1859214.1"/>
    </source>
</evidence>
<protein>
    <submittedName>
        <fullName evidence="1">Uncharacterized protein</fullName>
    </submittedName>
</protein>
<dbReference type="Proteomes" id="UP000798662">
    <property type="component" value="Chromosome 1"/>
</dbReference>